<name>A0ABN9VHK8_9DINO</name>
<keyword evidence="3" id="KW-1185">Reference proteome</keyword>
<evidence type="ECO:0000313" key="3">
    <source>
        <dbReference type="Proteomes" id="UP001189429"/>
    </source>
</evidence>
<reference evidence="2" key="1">
    <citation type="submission" date="2023-10" db="EMBL/GenBank/DDBJ databases">
        <authorList>
            <person name="Chen Y."/>
            <person name="Shah S."/>
            <person name="Dougan E. K."/>
            <person name="Thang M."/>
            <person name="Chan C."/>
        </authorList>
    </citation>
    <scope>NUCLEOTIDE SEQUENCE [LARGE SCALE GENOMIC DNA]</scope>
</reference>
<evidence type="ECO:0000313" key="2">
    <source>
        <dbReference type="EMBL" id="CAK0872699.1"/>
    </source>
</evidence>
<accession>A0ABN9VHK8</accession>
<dbReference type="Gene3D" id="1.25.40.10">
    <property type="entry name" value="Tetratricopeptide repeat domain"/>
    <property type="match status" value="1"/>
</dbReference>
<dbReference type="Proteomes" id="UP001189429">
    <property type="component" value="Unassembled WGS sequence"/>
</dbReference>
<organism evidence="2 3">
    <name type="scientific">Prorocentrum cordatum</name>
    <dbReference type="NCBI Taxonomy" id="2364126"/>
    <lineage>
        <taxon>Eukaryota</taxon>
        <taxon>Sar</taxon>
        <taxon>Alveolata</taxon>
        <taxon>Dinophyceae</taxon>
        <taxon>Prorocentrales</taxon>
        <taxon>Prorocentraceae</taxon>
        <taxon>Prorocentrum</taxon>
    </lineage>
</organism>
<evidence type="ECO:0008006" key="4">
    <source>
        <dbReference type="Google" id="ProtNLM"/>
    </source>
</evidence>
<gene>
    <name evidence="2" type="ORF">PCOR1329_LOCUS58081</name>
</gene>
<evidence type="ECO:0000256" key="1">
    <source>
        <dbReference type="PROSITE-ProRule" id="PRU00708"/>
    </source>
</evidence>
<protein>
    <recommendedName>
        <fullName evidence="4">Pentatricopeptide repeat-containing protein</fullName>
    </recommendedName>
</protein>
<dbReference type="InterPro" id="IPR011990">
    <property type="entry name" value="TPR-like_helical_dom_sf"/>
</dbReference>
<dbReference type="EMBL" id="CAUYUJ010017191">
    <property type="protein sequence ID" value="CAK0872699.1"/>
    <property type="molecule type" value="Genomic_DNA"/>
</dbReference>
<dbReference type="PROSITE" id="PS51375">
    <property type="entry name" value="PPR"/>
    <property type="match status" value="1"/>
</dbReference>
<sequence>MLLLWSSFVRTSRRTVETGAVVAERDAGEATFEPGVVGYGAGIRASGRGKQWQRALSLFAQARGTGLELDTAIYNASIFACTTQHGQWRRALCLLGEMWEAMMEPDAIDSARSCSSQRVRGWGRRRQARVDTLTAMYATAM</sequence>
<feature type="repeat" description="PPR" evidence="1">
    <location>
        <begin position="70"/>
        <end position="105"/>
    </location>
</feature>
<dbReference type="InterPro" id="IPR002885">
    <property type="entry name" value="PPR_rpt"/>
</dbReference>
<proteinExistence type="predicted"/>
<comment type="caution">
    <text evidence="2">The sequence shown here is derived from an EMBL/GenBank/DDBJ whole genome shotgun (WGS) entry which is preliminary data.</text>
</comment>